<keyword evidence="1" id="KW-0732">Signal</keyword>
<dbReference type="EMBL" id="CP007772">
    <property type="protein sequence ID" value="AJC90760.1"/>
    <property type="molecule type" value="Genomic_DNA"/>
</dbReference>
<name>A0A0A8HAQ6_9BACT</name>
<accession>A0A0A8HAQ6</accession>
<feature type="signal peptide" evidence="1">
    <location>
        <begin position="1"/>
        <end position="20"/>
    </location>
</feature>
<dbReference type="Proteomes" id="UP000031135">
    <property type="component" value="Chromosome"/>
</dbReference>
<evidence type="ECO:0000313" key="2">
    <source>
        <dbReference type="EMBL" id="AJC90760.1"/>
    </source>
</evidence>
<sequence>MKITMIILSLFSLVSLGACAFKENKASELETLANNYGGIYIFDKKIREEILENERKIKEYNQWINNISASDEELRANIKKYDVEKKFPQVLSNGCKYYRNDYNYDVDDPDYDFNFDNKPEFAYYEDQFKAYMGEENYKKLRPYLGMTTYYVCEGKKYPVVFSTRFMYSKKSYGLFGDEGRGFSFSSTRYTGVGGGSFHYFTNGKFIKSDEKYNLERY</sequence>
<evidence type="ECO:0000256" key="1">
    <source>
        <dbReference type="SAM" id="SignalP"/>
    </source>
</evidence>
<feature type="chain" id="PRO_5002054406" description="tRNA 2-selenouridine synthase" evidence="1">
    <location>
        <begin position="21"/>
        <end position="217"/>
    </location>
</feature>
<evidence type="ECO:0000313" key="3">
    <source>
        <dbReference type="Proteomes" id="UP000031135"/>
    </source>
</evidence>
<reference evidence="2 3" key="1">
    <citation type="journal article" date="2014" name="Genome Biol. Evol.">
        <title>Comparative Genomics of the Campylobacter lari Group.</title>
        <authorList>
            <person name="Miller W.G."/>
            <person name="Yee E."/>
            <person name="Chapman M.H."/>
            <person name="Smith T.P."/>
            <person name="Bono J.L."/>
            <person name="Huynh S."/>
            <person name="Parker C.T."/>
            <person name="Vandamme P."/>
            <person name="Luong K."/>
            <person name="Korlach J."/>
        </authorList>
    </citation>
    <scope>NUCLEOTIDE SEQUENCE [LARGE SCALE GENOMIC DNA]</scope>
    <source>
        <strain evidence="2 3">LMG 24374</strain>
    </source>
</reference>
<dbReference type="RefSeq" id="WP_235362602.1">
    <property type="nucleotide sequence ID" value="NZ_CP007772.1"/>
</dbReference>
<organism evidence="2 3">
    <name type="scientific">Campylobacter subantarcticus LMG 24374</name>
    <dbReference type="NCBI Taxonomy" id="1388751"/>
    <lineage>
        <taxon>Bacteria</taxon>
        <taxon>Pseudomonadati</taxon>
        <taxon>Campylobacterota</taxon>
        <taxon>Epsilonproteobacteria</taxon>
        <taxon>Campylobacterales</taxon>
        <taxon>Campylobacteraceae</taxon>
        <taxon>Campylobacter</taxon>
    </lineage>
</organism>
<gene>
    <name evidence="2" type="ORF">CSUB8521_0923</name>
</gene>
<dbReference type="AlphaFoldDB" id="A0A0A8HAQ6"/>
<dbReference type="KEGG" id="csm:CSUB8521_0923"/>
<evidence type="ECO:0008006" key="4">
    <source>
        <dbReference type="Google" id="ProtNLM"/>
    </source>
</evidence>
<dbReference type="HOGENOM" id="CLU_1270358_0_0_7"/>
<dbReference type="PROSITE" id="PS51257">
    <property type="entry name" value="PROKAR_LIPOPROTEIN"/>
    <property type="match status" value="1"/>
</dbReference>
<proteinExistence type="predicted"/>
<protein>
    <recommendedName>
        <fullName evidence="4">tRNA 2-selenouridine synthase</fullName>
    </recommendedName>
</protein>